<organism evidence="9 10">
    <name type="scientific">Duganella phyllosphaerae</name>
    <dbReference type="NCBI Taxonomy" id="762836"/>
    <lineage>
        <taxon>Bacteria</taxon>
        <taxon>Pseudomonadati</taxon>
        <taxon>Pseudomonadota</taxon>
        <taxon>Betaproteobacteria</taxon>
        <taxon>Burkholderiales</taxon>
        <taxon>Oxalobacteraceae</taxon>
        <taxon>Telluria group</taxon>
        <taxon>Duganella</taxon>
    </lineage>
</organism>
<dbReference type="GO" id="GO:0000271">
    <property type="term" value="P:polysaccharide biosynthetic process"/>
    <property type="evidence" value="ECO:0007669"/>
    <property type="project" value="UniProtKB-KW"/>
</dbReference>
<dbReference type="InterPro" id="IPR031358">
    <property type="entry name" value="Stealth_CR1"/>
</dbReference>
<reference evidence="10" key="1">
    <citation type="journal article" date="2016" name="Front. Microbiol.">
        <title>Molecular Keys to the Janthinobacterium and Duganella spp. Interaction with the Plant Pathogen Fusarium graminearum.</title>
        <authorList>
            <person name="Haack F.S."/>
            <person name="Poehlein A."/>
            <person name="Kroger C."/>
            <person name="Voigt C.A."/>
            <person name="Piepenbring M."/>
            <person name="Bode H.B."/>
            <person name="Daniel R."/>
            <person name="Schafer W."/>
            <person name="Streit W.R."/>
        </authorList>
    </citation>
    <scope>NUCLEOTIDE SEQUENCE [LARGE SCALE GENOMIC DNA]</scope>
    <source>
        <strain evidence="10">T54</strain>
    </source>
</reference>
<evidence type="ECO:0000259" key="8">
    <source>
        <dbReference type="Pfam" id="PF17103"/>
    </source>
</evidence>
<evidence type="ECO:0000259" key="6">
    <source>
        <dbReference type="Pfam" id="PF11380"/>
    </source>
</evidence>
<dbReference type="Pfam" id="PF17103">
    <property type="entry name" value="Stealth_CR4"/>
    <property type="match status" value="1"/>
</dbReference>
<evidence type="ECO:0000256" key="5">
    <source>
        <dbReference type="ARBA" id="ARBA00032902"/>
    </source>
</evidence>
<evidence type="ECO:0000313" key="9">
    <source>
        <dbReference type="EMBL" id="OFA00042.1"/>
    </source>
</evidence>
<comment type="caution">
    <text evidence="9">The sequence shown here is derived from an EMBL/GenBank/DDBJ whole genome shotgun (WGS) entry which is preliminary data.</text>
</comment>
<gene>
    <name evidence="9" type="ORF">DUPY_25070</name>
</gene>
<dbReference type="EMBL" id="LROM01000085">
    <property type="protein sequence ID" value="OFA00042.1"/>
    <property type="molecule type" value="Genomic_DNA"/>
</dbReference>
<keyword evidence="4" id="KW-0270">Exopolysaccharide synthesis</keyword>
<evidence type="ECO:0000259" key="7">
    <source>
        <dbReference type="Pfam" id="PF17101"/>
    </source>
</evidence>
<dbReference type="PANTHER" id="PTHR24045:SF0">
    <property type="entry name" value="N-ACETYLGLUCOSAMINE-1-PHOSPHOTRANSFERASE SUBUNITS ALPHA_BETA"/>
    <property type="match status" value="1"/>
</dbReference>
<dbReference type="RefSeq" id="WP_084640687.1">
    <property type="nucleotide sequence ID" value="NZ_LROM01000085.1"/>
</dbReference>
<evidence type="ECO:0000256" key="4">
    <source>
        <dbReference type="ARBA" id="ARBA00023169"/>
    </source>
</evidence>
<accession>A0A1E7WLZ8</accession>
<dbReference type="InterPro" id="IPR021520">
    <property type="entry name" value="Stealth_CR2"/>
</dbReference>
<feature type="domain" description="Stealth protein CR4 conserved region 4" evidence="8">
    <location>
        <begin position="312"/>
        <end position="349"/>
    </location>
</feature>
<protein>
    <recommendedName>
        <fullName evidence="2">Capsular polysaccharide phosphotransferase SacB</fullName>
    </recommendedName>
    <alternativeName>
        <fullName evidence="5">Stealth protein SacB</fullName>
    </alternativeName>
</protein>
<dbReference type="InterPro" id="IPR047141">
    <property type="entry name" value="Stealth"/>
</dbReference>
<dbReference type="GO" id="GO:0016772">
    <property type="term" value="F:transferase activity, transferring phosphorus-containing groups"/>
    <property type="evidence" value="ECO:0007669"/>
    <property type="project" value="InterPro"/>
</dbReference>
<comment type="similarity">
    <text evidence="1">Belongs to the stealth family.</text>
</comment>
<evidence type="ECO:0000256" key="1">
    <source>
        <dbReference type="ARBA" id="ARBA00007583"/>
    </source>
</evidence>
<sequence>MLTPSVPSAPLAPCTAAHHARLPCLSHAGTPTPDADRIDVVYLWVDGADPRWQANRRAAQARSGDTAGAARFADVSGRYRDNGELRYNLRALQRFFPEHGHVYIVTDGQCPAWLRAGPGVSIVDHRTLMPAAALPVFDSGHIESYLHHLPGLSERFIYFNDDVFLGAPFDAAWWFSEAGLAVFKEAALLPDYPAPQPHESALVNASLLSRSWLSARDPHYRHVPRIFAHSPRPMLVSAMHQLEHEAPELFHAVRSTVFRSWAVPPLIPDLVPRWMVHLGRAIVRECASAYLSSGAADATEQFGELRASFGKLDFFCINDTSDNAAPDTPQLLLIGDTLKQLLPCPSRFEH</sequence>
<keyword evidence="3 9" id="KW-0808">Transferase</keyword>
<keyword evidence="10" id="KW-1185">Reference proteome</keyword>
<name>A0A1E7WLZ8_9BURK</name>
<dbReference type="Proteomes" id="UP000175989">
    <property type="component" value="Unassembled WGS sequence"/>
</dbReference>
<dbReference type="Pfam" id="PF17101">
    <property type="entry name" value="Stealth_CR1"/>
    <property type="match status" value="1"/>
</dbReference>
<dbReference type="Pfam" id="PF11380">
    <property type="entry name" value="Stealth_CR2"/>
    <property type="match status" value="1"/>
</dbReference>
<feature type="domain" description="Stealth protein CR1 conserved region 1" evidence="7">
    <location>
        <begin position="37"/>
        <end position="61"/>
    </location>
</feature>
<dbReference type="PANTHER" id="PTHR24045">
    <property type="match status" value="1"/>
</dbReference>
<proteinExistence type="inferred from homology"/>
<feature type="domain" description="Stealth protein CR2 conserved region 2" evidence="6">
    <location>
        <begin position="78"/>
        <end position="180"/>
    </location>
</feature>
<evidence type="ECO:0000256" key="3">
    <source>
        <dbReference type="ARBA" id="ARBA00022679"/>
    </source>
</evidence>
<evidence type="ECO:0000256" key="2">
    <source>
        <dbReference type="ARBA" id="ARBA00022423"/>
    </source>
</evidence>
<dbReference type="AlphaFoldDB" id="A0A1E7WLZ8"/>
<dbReference type="PATRIC" id="fig|762836.4.peg.2584"/>
<dbReference type="OrthoDB" id="9776077at2"/>
<dbReference type="InterPro" id="IPR031356">
    <property type="entry name" value="Stealth_CR4"/>
</dbReference>
<evidence type="ECO:0000313" key="10">
    <source>
        <dbReference type="Proteomes" id="UP000175989"/>
    </source>
</evidence>